<gene>
    <name evidence="1" type="ORF">Air01nite_26260</name>
</gene>
<evidence type="ECO:0000313" key="2">
    <source>
        <dbReference type="Proteomes" id="UP000624325"/>
    </source>
</evidence>
<proteinExistence type="predicted"/>
<evidence type="ECO:0008006" key="3">
    <source>
        <dbReference type="Google" id="ProtNLM"/>
    </source>
</evidence>
<protein>
    <recommendedName>
        <fullName evidence="3">ROS/MUCR transcriptional regulator protein</fullName>
    </recommendedName>
</protein>
<dbReference type="Proteomes" id="UP000624325">
    <property type="component" value="Unassembled WGS sequence"/>
</dbReference>
<reference evidence="1 2" key="1">
    <citation type="submission" date="2021-01" db="EMBL/GenBank/DDBJ databases">
        <title>Whole genome shotgun sequence of Asanoa iriomotensis NBRC 100142.</title>
        <authorList>
            <person name="Komaki H."/>
            <person name="Tamura T."/>
        </authorList>
    </citation>
    <scope>NUCLEOTIDE SEQUENCE [LARGE SCALE GENOMIC DNA]</scope>
    <source>
        <strain evidence="1 2">NBRC 100142</strain>
    </source>
</reference>
<dbReference type="EMBL" id="BONC01000015">
    <property type="protein sequence ID" value="GIF56531.1"/>
    <property type="molecule type" value="Genomic_DNA"/>
</dbReference>
<organism evidence="1 2">
    <name type="scientific">Asanoa iriomotensis</name>
    <dbReference type="NCBI Taxonomy" id="234613"/>
    <lineage>
        <taxon>Bacteria</taxon>
        <taxon>Bacillati</taxon>
        <taxon>Actinomycetota</taxon>
        <taxon>Actinomycetes</taxon>
        <taxon>Micromonosporales</taxon>
        <taxon>Micromonosporaceae</taxon>
        <taxon>Asanoa</taxon>
    </lineage>
</organism>
<keyword evidence="2" id="KW-1185">Reference proteome</keyword>
<accession>A0ABQ4C276</accession>
<evidence type="ECO:0000313" key="1">
    <source>
        <dbReference type="EMBL" id="GIF56531.1"/>
    </source>
</evidence>
<dbReference type="RefSeq" id="WP_203702368.1">
    <property type="nucleotide sequence ID" value="NZ_BONC01000015.1"/>
</dbReference>
<sequence length="325" mass="34432">MRPLGRLADGTPCYAPVGRMVADGDRVCCHLCGRFFLSVASHIRVHGWVKTDYVAAFGLELGNPLTGEATRKRRAAAFTARFAAEPAIQHAHARAHERARSGALTAAAADAARGRPHPPERRAKTLRTLAGISRVARADGSRRAAADRMAVLAAAVAAGFGFADFPGYVADRLDRGLSMAAISREAGLHKDWVSRRLRGVAPGVVPPSRSDSRLRPAALRLGFADTASYLRARHVDEHRTVAAIAREAGVSPPTVRAALGEHGLRAVAHATKRHLAQARGAAVAQAFGYPTLTAYIAARRGAGATWRGLAAESGLPETTLRRHAA</sequence>
<comment type="caution">
    <text evidence="1">The sequence shown here is derived from an EMBL/GenBank/DDBJ whole genome shotgun (WGS) entry which is preliminary data.</text>
</comment>
<name>A0ABQ4C276_9ACTN</name>